<dbReference type="Proteomes" id="UP001519363">
    <property type="component" value="Unassembled WGS sequence"/>
</dbReference>
<dbReference type="SUPFAM" id="SSF46785">
    <property type="entry name" value="Winged helix' DNA-binding domain"/>
    <property type="match status" value="1"/>
</dbReference>
<comment type="caution">
    <text evidence="5">The sequence shown here is derived from an EMBL/GenBank/DDBJ whole genome shotgun (WGS) entry which is preliminary data.</text>
</comment>
<dbReference type="EMBL" id="JAGIOO010000001">
    <property type="protein sequence ID" value="MBP2475718.1"/>
    <property type="molecule type" value="Genomic_DNA"/>
</dbReference>
<dbReference type="SUPFAM" id="SSF64288">
    <property type="entry name" value="Chorismate lyase-like"/>
    <property type="match status" value="1"/>
</dbReference>
<protein>
    <submittedName>
        <fullName evidence="5">GntR family transcriptional regulator</fullName>
    </submittedName>
</protein>
<keyword evidence="1" id="KW-0805">Transcription regulation</keyword>
<dbReference type="Pfam" id="PF00392">
    <property type="entry name" value="GntR"/>
    <property type="match status" value="1"/>
</dbReference>
<dbReference type="InterPro" id="IPR000524">
    <property type="entry name" value="Tscrpt_reg_HTH_GntR"/>
</dbReference>
<dbReference type="PANTHER" id="PTHR44846">
    <property type="entry name" value="MANNOSYL-D-GLYCERATE TRANSPORT/METABOLISM SYSTEM REPRESSOR MNGR-RELATED"/>
    <property type="match status" value="1"/>
</dbReference>
<dbReference type="PRINTS" id="PR00035">
    <property type="entry name" value="HTHGNTR"/>
</dbReference>
<dbReference type="SMART" id="SM00345">
    <property type="entry name" value="HTH_GNTR"/>
    <property type="match status" value="1"/>
</dbReference>
<dbReference type="PROSITE" id="PS50949">
    <property type="entry name" value="HTH_GNTR"/>
    <property type="match status" value="1"/>
</dbReference>
<dbReference type="Gene3D" id="1.10.10.10">
    <property type="entry name" value="Winged helix-like DNA-binding domain superfamily/Winged helix DNA-binding domain"/>
    <property type="match status" value="1"/>
</dbReference>
<dbReference type="InterPro" id="IPR050679">
    <property type="entry name" value="Bact_HTH_transcr_reg"/>
</dbReference>
<sequence length="255" mass="27939">MNMIDKASGVPAYRQVASALRHKIDAGEYAPGSRLPSERELIDDFGVSRITIREAIGLLRVEGLVVAEHGKGVFVRPPQHVQRLSRSRLTRAAREENKGFFLGDAAANNFTPSVTVKITTEPASEEHAAVLGVEAGTELLVRERVMRANGLAIQLATSRLPRSITQGTQIEQVETGPGGSYARLEEAGHRLGYFEETVRTRMPTQEEASVLQLLAGTPVLVVRRVAYDEDGRAVEVNDMVMSGDRYELSYEIPAD</sequence>
<keyword evidence="3" id="KW-0804">Transcription</keyword>
<evidence type="ECO:0000256" key="2">
    <source>
        <dbReference type="ARBA" id="ARBA00023125"/>
    </source>
</evidence>
<reference evidence="5 6" key="1">
    <citation type="submission" date="2021-03" db="EMBL/GenBank/DDBJ databases">
        <title>Sequencing the genomes of 1000 actinobacteria strains.</title>
        <authorList>
            <person name="Klenk H.-P."/>
        </authorList>
    </citation>
    <scope>NUCLEOTIDE SEQUENCE [LARGE SCALE GENOMIC DNA]</scope>
    <source>
        <strain evidence="5 6">DSM 44580</strain>
    </source>
</reference>
<dbReference type="InterPro" id="IPR036388">
    <property type="entry name" value="WH-like_DNA-bd_sf"/>
</dbReference>
<evidence type="ECO:0000259" key="4">
    <source>
        <dbReference type="PROSITE" id="PS50949"/>
    </source>
</evidence>
<dbReference type="Gene3D" id="3.40.1410.10">
    <property type="entry name" value="Chorismate lyase-like"/>
    <property type="match status" value="1"/>
</dbReference>
<dbReference type="PANTHER" id="PTHR44846:SF17">
    <property type="entry name" value="GNTR-FAMILY TRANSCRIPTIONAL REGULATOR"/>
    <property type="match status" value="1"/>
</dbReference>
<gene>
    <name evidence="5" type="ORF">JOF53_004590</name>
</gene>
<dbReference type="InterPro" id="IPR036390">
    <property type="entry name" value="WH_DNA-bd_sf"/>
</dbReference>
<dbReference type="InterPro" id="IPR028978">
    <property type="entry name" value="Chorismate_lyase_/UTRA_dom_sf"/>
</dbReference>
<dbReference type="CDD" id="cd07377">
    <property type="entry name" value="WHTH_GntR"/>
    <property type="match status" value="1"/>
</dbReference>
<evidence type="ECO:0000313" key="6">
    <source>
        <dbReference type="Proteomes" id="UP001519363"/>
    </source>
</evidence>
<evidence type="ECO:0000256" key="1">
    <source>
        <dbReference type="ARBA" id="ARBA00023015"/>
    </source>
</evidence>
<name>A0ABS5AGK3_9PSEU</name>
<organism evidence="5 6">
    <name type="scientific">Crossiella equi</name>
    <dbReference type="NCBI Taxonomy" id="130796"/>
    <lineage>
        <taxon>Bacteria</taxon>
        <taxon>Bacillati</taxon>
        <taxon>Actinomycetota</taxon>
        <taxon>Actinomycetes</taxon>
        <taxon>Pseudonocardiales</taxon>
        <taxon>Pseudonocardiaceae</taxon>
        <taxon>Crossiella</taxon>
    </lineage>
</organism>
<evidence type="ECO:0000256" key="3">
    <source>
        <dbReference type="ARBA" id="ARBA00023163"/>
    </source>
</evidence>
<keyword evidence="6" id="KW-1185">Reference proteome</keyword>
<feature type="domain" description="HTH gntR-type" evidence="4">
    <location>
        <begin position="10"/>
        <end position="78"/>
    </location>
</feature>
<dbReference type="SMART" id="SM00866">
    <property type="entry name" value="UTRA"/>
    <property type="match status" value="1"/>
</dbReference>
<evidence type="ECO:0000313" key="5">
    <source>
        <dbReference type="EMBL" id="MBP2475718.1"/>
    </source>
</evidence>
<keyword evidence="2" id="KW-0238">DNA-binding</keyword>
<dbReference type="InterPro" id="IPR011663">
    <property type="entry name" value="UTRA"/>
</dbReference>
<proteinExistence type="predicted"/>
<accession>A0ABS5AGK3</accession>
<dbReference type="Pfam" id="PF07702">
    <property type="entry name" value="UTRA"/>
    <property type="match status" value="1"/>
</dbReference>